<sequence>MRYEEAVKDLEQTKFFYYLSIKPTQTFLKNKDAEIKIAEQAFIRAIAQLTLKNPTLFVKKGRGLACRFLQRDDTNLIVREAVGLATEGGHPALAATILEENGNFKEAFKIVIKQYQRMVLKKDDRGQLENQARILLSQDSDESRAPAEKIEETDKERFRILQTAAEFGDWYFKRQWTRCDAKVKELQDMMRDYYGHDSGIRTIFTNVLRMYTFTLVDRFEKEGRGNLALRDYLKNLRKDIEEFATNFKLVGLRESLNQAQMRMT</sequence>
<gene>
    <name evidence="1" type="ORF">LGLO00237_LOCUS13714</name>
</gene>
<dbReference type="EMBL" id="HBIV01018953">
    <property type="protein sequence ID" value="CAE0662118.1"/>
    <property type="molecule type" value="Transcribed_RNA"/>
</dbReference>
<name>A0A7S3YU71_9EUKA</name>
<reference evidence="1" key="1">
    <citation type="submission" date="2021-01" db="EMBL/GenBank/DDBJ databases">
        <authorList>
            <person name="Corre E."/>
            <person name="Pelletier E."/>
            <person name="Niang G."/>
            <person name="Scheremetjew M."/>
            <person name="Finn R."/>
            <person name="Kale V."/>
            <person name="Holt S."/>
            <person name="Cochrane G."/>
            <person name="Meng A."/>
            <person name="Brown T."/>
            <person name="Cohen L."/>
        </authorList>
    </citation>
    <scope>NUCLEOTIDE SEQUENCE</scope>
    <source>
        <strain evidence="1">CCCM811</strain>
    </source>
</reference>
<proteinExistence type="predicted"/>
<protein>
    <submittedName>
        <fullName evidence="1">Uncharacterized protein</fullName>
    </submittedName>
</protein>
<organism evidence="1">
    <name type="scientific">Lotharella globosa</name>
    <dbReference type="NCBI Taxonomy" id="91324"/>
    <lineage>
        <taxon>Eukaryota</taxon>
        <taxon>Sar</taxon>
        <taxon>Rhizaria</taxon>
        <taxon>Cercozoa</taxon>
        <taxon>Chlorarachniophyceae</taxon>
        <taxon>Lotharella</taxon>
    </lineage>
</organism>
<accession>A0A7S3YU71</accession>
<dbReference type="AlphaFoldDB" id="A0A7S3YU71"/>
<evidence type="ECO:0000313" key="1">
    <source>
        <dbReference type="EMBL" id="CAE0662118.1"/>
    </source>
</evidence>